<organism evidence="1 2">
    <name type="scientific">Dictyobacter kobayashii</name>
    <dbReference type="NCBI Taxonomy" id="2014872"/>
    <lineage>
        <taxon>Bacteria</taxon>
        <taxon>Bacillati</taxon>
        <taxon>Chloroflexota</taxon>
        <taxon>Ktedonobacteria</taxon>
        <taxon>Ktedonobacterales</taxon>
        <taxon>Dictyobacteraceae</taxon>
        <taxon>Dictyobacter</taxon>
    </lineage>
</organism>
<keyword evidence="2" id="KW-1185">Reference proteome</keyword>
<proteinExistence type="predicted"/>
<gene>
    <name evidence="1" type="ORF">KDK_29560</name>
</gene>
<dbReference type="Proteomes" id="UP000287188">
    <property type="component" value="Unassembled WGS sequence"/>
</dbReference>
<dbReference type="GO" id="GO:0005829">
    <property type="term" value="C:cytosol"/>
    <property type="evidence" value="ECO:0007669"/>
    <property type="project" value="TreeGrafter"/>
</dbReference>
<sequence>MDEQTNPLEARLGWTVKLNKGAAFIGSEALQQVKEQGPARLLVGVQLLERGVPRGGYALYAGEQQIGSLTSGARDLPSKKTLGWDMSKRPTQLLEPLFLWRSAANVFLLRLWRYPFISENKGIHRSDENTQH</sequence>
<dbReference type="InterPro" id="IPR028896">
    <property type="entry name" value="GcvT/YgfZ/DmdA"/>
</dbReference>
<name>A0A402AJ85_9CHLR</name>
<dbReference type="SUPFAM" id="SSF101790">
    <property type="entry name" value="Aminomethyltransferase beta-barrel domain"/>
    <property type="match status" value="1"/>
</dbReference>
<accession>A0A402AJ85</accession>
<dbReference type="Gene3D" id="4.10.1250.10">
    <property type="entry name" value="Aminomethyltransferase fragment"/>
    <property type="match status" value="1"/>
</dbReference>
<dbReference type="Gene3D" id="2.40.30.110">
    <property type="entry name" value="Aminomethyltransferase beta-barrel domains"/>
    <property type="match status" value="1"/>
</dbReference>
<dbReference type="PANTHER" id="PTHR43757">
    <property type="entry name" value="AMINOMETHYLTRANSFERASE"/>
    <property type="match status" value="1"/>
</dbReference>
<evidence type="ECO:0000313" key="2">
    <source>
        <dbReference type="Proteomes" id="UP000287188"/>
    </source>
</evidence>
<dbReference type="PANTHER" id="PTHR43757:SF2">
    <property type="entry name" value="AMINOMETHYLTRANSFERASE, MITOCHONDRIAL"/>
    <property type="match status" value="1"/>
</dbReference>
<dbReference type="AlphaFoldDB" id="A0A402AJ85"/>
<evidence type="ECO:0000313" key="1">
    <source>
        <dbReference type="EMBL" id="GCE19156.1"/>
    </source>
</evidence>
<dbReference type="SUPFAM" id="SSF103025">
    <property type="entry name" value="Folate-binding domain"/>
    <property type="match status" value="1"/>
</dbReference>
<reference evidence="2" key="1">
    <citation type="submission" date="2018-12" db="EMBL/GenBank/DDBJ databases">
        <title>Tengunoibacter tsumagoiensis gen. nov., sp. nov., Dictyobacter kobayashii sp. nov., D. alpinus sp. nov., and D. joshuensis sp. nov. and description of Dictyobacteraceae fam. nov. within the order Ktedonobacterales isolated from Tengu-no-mugimeshi.</title>
        <authorList>
            <person name="Wang C.M."/>
            <person name="Zheng Y."/>
            <person name="Sakai Y."/>
            <person name="Toyoda A."/>
            <person name="Minakuchi Y."/>
            <person name="Abe K."/>
            <person name="Yokota A."/>
            <person name="Yabe S."/>
        </authorList>
    </citation>
    <scope>NUCLEOTIDE SEQUENCE [LARGE SCALE GENOMIC DNA]</scope>
    <source>
        <strain evidence="2">Uno11</strain>
    </source>
</reference>
<dbReference type="EMBL" id="BIFS01000001">
    <property type="protein sequence ID" value="GCE19156.1"/>
    <property type="molecule type" value="Genomic_DNA"/>
</dbReference>
<dbReference type="InterPro" id="IPR029043">
    <property type="entry name" value="GcvT/YgfZ_C"/>
</dbReference>
<protein>
    <submittedName>
        <fullName evidence="1">Uncharacterized protein</fullName>
    </submittedName>
</protein>
<comment type="caution">
    <text evidence="1">The sequence shown here is derived from an EMBL/GenBank/DDBJ whole genome shotgun (WGS) entry which is preliminary data.</text>
</comment>